<dbReference type="Gene3D" id="3.40.50.1820">
    <property type="entry name" value="alpha/beta hydrolase"/>
    <property type="match status" value="1"/>
</dbReference>
<evidence type="ECO:0000259" key="1">
    <source>
        <dbReference type="Pfam" id="PF12697"/>
    </source>
</evidence>
<dbReference type="InterPro" id="IPR000073">
    <property type="entry name" value="AB_hydrolase_1"/>
</dbReference>
<feature type="domain" description="AB hydrolase-1" evidence="1">
    <location>
        <begin position="140"/>
        <end position="315"/>
    </location>
</feature>
<proteinExistence type="predicted"/>
<reference evidence="2 3" key="1">
    <citation type="submission" date="2019-06" db="EMBL/GenBank/DDBJ databases">
        <title>Complete genome sequence of Ensifer mexicanus ITTG R7 isolated from nodules of Acacia angustissima (Mill.) Kuntze.</title>
        <authorList>
            <person name="Rincon-Rosales R."/>
            <person name="Rogel M.A."/>
            <person name="Guerrero G."/>
            <person name="Rincon-Molina C.I."/>
            <person name="Lopez-Lopez A."/>
            <person name="Martinez-Romero E."/>
        </authorList>
    </citation>
    <scope>NUCLEOTIDE SEQUENCE [LARGE SCALE GENOMIC DNA]</scope>
    <source>
        <strain evidence="2 3">ITTG R7</strain>
    </source>
</reference>
<dbReference type="Proteomes" id="UP000510721">
    <property type="component" value="Chromosome"/>
</dbReference>
<sequence length="319" mass="34929">MLQCCFAEVAMARHRPNEGARRLFMSTTVFFARRLMLALLLPSLLLVGFAAEAAALKPYKDDLFAYGNVLEEADGGDFRVIDYQELRDINGRDQIPERRAKRAYVSLGIKSAQVNETLDLGRRPLDVMRVGPERDAAFTVIFIHGRGGDRRLGANDFSFGGNFNRLKNIAAANGGTYYAPSVRSFDAAGVADVSALIRFAAERSGGRPVVLSCASMGSFICWGVAREQAAVSALGGMMIMGGAADPSFAESAAYKARLPMFFSHGSRDSVYRAEDQVALYRSLKSKDYPARLVLFETGSHGTPVRMTDWRDALNWIAGR</sequence>
<name>A0A859QTA1_9HYPH</name>
<dbReference type="AlphaFoldDB" id="A0A859QTA1"/>
<gene>
    <name evidence="2" type="ORF">FKV68_07705</name>
</gene>
<dbReference type="SUPFAM" id="SSF53474">
    <property type="entry name" value="alpha/beta-Hydrolases"/>
    <property type="match status" value="1"/>
</dbReference>
<dbReference type="KEGG" id="emx:FKV68_07705"/>
<evidence type="ECO:0000313" key="3">
    <source>
        <dbReference type="Proteomes" id="UP000510721"/>
    </source>
</evidence>
<dbReference type="Pfam" id="PF12697">
    <property type="entry name" value="Abhydrolase_6"/>
    <property type="match status" value="1"/>
</dbReference>
<dbReference type="InterPro" id="IPR029058">
    <property type="entry name" value="AB_hydrolase_fold"/>
</dbReference>
<evidence type="ECO:0000313" key="2">
    <source>
        <dbReference type="EMBL" id="QLL63736.1"/>
    </source>
</evidence>
<protein>
    <submittedName>
        <fullName evidence="2">Lysophospholipase</fullName>
    </submittedName>
</protein>
<dbReference type="EMBL" id="CP041238">
    <property type="protein sequence ID" value="QLL63736.1"/>
    <property type="molecule type" value="Genomic_DNA"/>
</dbReference>
<accession>A0A859QTA1</accession>
<organism evidence="2 3">
    <name type="scientific">Sinorhizobium mexicanum</name>
    <dbReference type="NCBI Taxonomy" id="375549"/>
    <lineage>
        <taxon>Bacteria</taxon>
        <taxon>Pseudomonadati</taxon>
        <taxon>Pseudomonadota</taxon>
        <taxon>Alphaproteobacteria</taxon>
        <taxon>Hyphomicrobiales</taxon>
        <taxon>Rhizobiaceae</taxon>
        <taxon>Sinorhizobium/Ensifer group</taxon>
        <taxon>Sinorhizobium</taxon>
    </lineage>
</organism>
<keyword evidence="3" id="KW-1185">Reference proteome</keyword>